<dbReference type="InterPro" id="IPR045111">
    <property type="entry name" value="Vps41/Vps8"/>
</dbReference>
<dbReference type="PANTHER" id="PTHR12616">
    <property type="entry name" value="VACUOLAR PROTEIN SORTING VPS41"/>
    <property type="match status" value="1"/>
</dbReference>
<evidence type="ECO:0000313" key="1">
    <source>
        <dbReference type="Proteomes" id="UP000504629"/>
    </source>
</evidence>
<name>A0A6J2JPK6_BOMMA</name>
<dbReference type="PANTHER" id="PTHR12616:SF8">
    <property type="entry name" value="VACUOLAR PROTEIN SORTING-ASSOCIATED PROTEIN 8 HOMOLOG"/>
    <property type="match status" value="1"/>
</dbReference>
<reference evidence="2" key="1">
    <citation type="submission" date="2025-08" db="UniProtKB">
        <authorList>
            <consortium name="RefSeq"/>
        </authorList>
    </citation>
    <scope>IDENTIFICATION</scope>
    <source>
        <tissue evidence="2">Silk gland</tissue>
    </source>
</reference>
<dbReference type="GO" id="GO:0006623">
    <property type="term" value="P:protein targeting to vacuole"/>
    <property type="evidence" value="ECO:0007669"/>
    <property type="project" value="InterPro"/>
</dbReference>
<dbReference type="InterPro" id="IPR036322">
    <property type="entry name" value="WD40_repeat_dom_sf"/>
</dbReference>
<organism evidence="1 2">
    <name type="scientific">Bombyx mandarina</name>
    <name type="common">Wild silk moth</name>
    <name type="synonym">Wild silkworm</name>
    <dbReference type="NCBI Taxonomy" id="7092"/>
    <lineage>
        <taxon>Eukaryota</taxon>
        <taxon>Metazoa</taxon>
        <taxon>Ecdysozoa</taxon>
        <taxon>Arthropoda</taxon>
        <taxon>Hexapoda</taxon>
        <taxon>Insecta</taxon>
        <taxon>Pterygota</taxon>
        <taxon>Neoptera</taxon>
        <taxon>Endopterygota</taxon>
        <taxon>Lepidoptera</taxon>
        <taxon>Glossata</taxon>
        <taxon>Ditrysia</taxon>
        <taxon>Bombycoidea</taxon>
        <taxon>Bombycidae</taxon>
        <taxon>Bombycinae</taxon>
        <taxon>Bombyx</taxon>
    </lineage>
</organism>
<keyword evidence="1" id="KW-1185">Reference proteome</keyword>
<dbReference type="GO" id="GO:0005770">
    <property type="term" value="C:late endosome"/>
    <property type="evidence" value="ECO:0007669"/>
    <property type="project" value="TreeGrafter"/>
</dbReference>
<dbReference type="RefSeq" id="XP_028030942.1">
    <property type="nucleotide sequence ID" value="XM_028175141.1"/>
</dbReference>
<dbReference type="KEGG" id="bman:114243595"/>
<proteinExistence type="predicted"/>
<protein>
    <submittedName>
        <fullName evidence="2">Vacuolar protein sorting-associated protein 8 homolog</fullName>
    </submittedName>
</protein>
<dbReference type="Pfam" id="PF23410">
    <property type="entry name" value="Beta-prop_VPS8"/>
    <property type="match status" value="1"/>
</dbReference>
<dbReference type="AlphaFoldDB" id="A0A6J2JPK6"/>
<dbReference type="GO" id="GO:0030897">
    <property type="term" value="C:HOPS complex"/>
    <property type="evidence" value="ECO:0007669"/>
    <property type="project" value="TreeGrafter"/>
</dbReference>
<evidence type="ECO:0000313" key="2">
    <source>
        <dbReference type="RefSeq" id="XP_028030942.1"/>
    </source>
</evidence>
<gene>
    <name evidence="2" type="primary">LOC114243595</name>
</gene>
<accession>A0A6J2JPK6</accession>
<dbReference type="Proteomes" id="UP000504629">
    <property type="component" value="Unplaced"/>
</dbReference>
<dbReference type="GO" id="GO:0034058">
    <property type="term" value="P:endosomal vesicle fusion"/>
    <property type="evidence" value="ECO:0007669"/>
    <property type="project" value="TreeGrafter"/>
</dbReference>
<dbReference type="GeneID" id="114243595"/>
<dbReference type="CTD" id="23355"/>
<dbReference type="SUPFAM" id="SSF50978">
    <property type="entry name" value="WD40 repeat-like"/>
    <property type="match status" value="1"/>
</dbReference>
<dbReference type="OrthoDB" id="289913at2759"/>
<sequence>MDLLKTPSVQSLLDSDLESVESLQYLDIEELDEIEYALPAIDAPTLAEVLCVSEEEEIKNVQNKEEPVSCSPLQIDFLQAVSQQLIQAQERSSTGFATVLSTGTEGKLTVGTAHGHLLSFYEQTLRWVCDQNTDVGAVSCLSYNKDSTRLLAGYARGLICQYESIKGTVLRRLTLGGELWGILRVTWAGTSGLVLDTGGSVWLIKFSRPLGVRSARTSCLFSGARGEVVAMSARDARILALATLSRVIIVAGGCAAGVKLSGPPDTLPVIEWSETDNRILICARANTLQWLSVHITGSSISLRPLYRAELKMPPLWLGWLGGNLAILDSDEKLRIWGDEYDKPLDLSYIEPVYASAFFKGHWTDGRVSRALCTSGVNALGGASIANGTLSLLGRKGVVRVKPRDLLARVQAFLTSGHYLQGLRLLCGTQGAEATAIASQFIDNICARPHILGNKHIADQTVKICLKFGLNEELWGKLWEQCSSEKEFVEALGDAIVRDELSVAPPSPDCTQALIERLAEFEPELVERVLASLPLTSLDPHRASVFTREKGLWRGVGAIAAALGGCAGAMRELCAHTRRSCGARCECAGAALLVTAADALAGRAAGGRDLPSHARPSARHDALHALLSDEGGEGGRSPLRVLTEHDGSAAVRLLEQSARDPPFAGPLAKQNRLRVARHLLAFAKDLPHPDDRTEILEFLTGQLNSGALPNDPEVLKELEEVARATRGERADRAWLALLQRAPPRRPALHDRPRILCRLDVLQAQHQTVLPLFFKIEDPSDVDIDELYEYLRCRVNAGPEAKEQIEPYLSRLIVLRPRAAAALFGEIFENSIATVLASLANVEAVEFAESLKTCGHLKGDAAAVHVRNLCILRPDHVQNFLRENVGIVRPEEALSIVRELGPEDAVPHCLEAAGDPSAALDVLLRLAASTDDRILATRYALEAGDLCTRVTPTVPPAVATDMWARLLKNAKFAPPALILEAVAHLPVDAAVDKTCESSEVALAILACAASRRSGWACAARIMGREAHEALALALRKAGRGRAVRGRCVRCGAQLSRDAAVLATHCGRACHATCGAEPRCGWCGARASDDVFSFNTRSPRRPASPATEFTLLLVAPPRPDLEGSV</sequence>